<evidence type="ECO:0000313" key="2">
    <source>
        <dbReference type="EMBL" id="KAB2097905.1"/>
    </source>
</evidence>
<reference evidence="3" key="1">
    <citation type="journal article" date="2020" name="Nat. Genet.">
        <title>Genomic diversifications of five Gossypium allopolyploid species and their impact on cotton improvement.</title>
        <authorList>
            <person name="Chen Z.J."/>
            <person name="Sreedasyam A."/>
            <person name="Ando A."/>
            <person name="Song Q."/>
            <person name="De Santiago L.M."/>
            <person name="Hulse-Kemp A.M."/>
            <person name="Ding M."/>
            <person name="Ye W."/>
            <person name="Kirkbride R.C."/>
            <person name="Jenkins J."/>
            <person name="Plott C."/>
            <person name="Lovell J."/>
            <person name="Lin Y.M."/>
            <person name="Vaughn R."/>
            <person name="Liu B."/>
            <person name="Simpson S."/>
            <person name="Scheffler B.E."/>
            <person name="Wen L."/>
            <person name="Saski C.A."/>
            <person name="Grover C.E."/>
            <person name="Hu G."/>
            <person name="Conover J.L."/>
            <person name="Carlson J.W."/>
            <person name="Shu S."/>
            <person name="Boston L.B."/>
            <person name="Williams M."/>
            <person name="Peterson D.G."/>
            <person name="McGee K."/>
            <person name="Jones D.C."/>
            <person name="Wendel J.F."/>
            <person name="Stelly D.M."/>
            <person name="Grimwood J."/>
            <person name="Schmutz J."/>
        </authorList>
    </citation>
    <scope>NUCLEOTIDE SEQUENCE [LARGE SCALE GENOMIC DNA]</scope>
    <source>
        <strain evidence="3">cv. 3-79</strain>
    </source>
</reference>
<dbReference type="AlphaFoldDB" id="A0A5J5X0W8"/>
<accession>A0A5J5X0W8</accession>
<dbReference type="EMBL" id="CM018202">
    <property type="protein sequence ID" value="KAB2097905.1"/>
    <property type="molecule type" value="Genomic_DNA"/>
</dbReference>
<keyword evidence="3" id="KW-1185">Reference proteome</keyword>
<name>A0A5J5X0W8_GOSBA</name>
<evidence type="ECO:0000313" key="3">
    <source>
        <dbReference type="Proteomes" id="UP000327439"/>
    </source>
</evidence>
<protein>
    <submittedName>
        <fullName evidence="2">Uncharacterized protein</fullName>
    </submittedName>
</protein>
<feature type="region of interest" description="Disordered" evidence="1">
    <location>
        <begin position="1"/>
        <end position="27"/>
    </location>
</feature>
<evidence type="ECO:0000256" key="1">
    <source>
        <dbReference type="SAM" id="MobiDB-lite"/>
    </source>
</evidence>
<organism evidence="2 3">
    <name type="scientific">Gossypium barbadense</name>
    <name type="common">Sea Island cotton</name>
    <name type="synonym">Hibiscus barbadensis</name>
    <dbReference type="NCBI Taxonomy" id="3634"/>
    <lineage>
        <taxon>Eukaryota</taxon>
        <taxon>Viridiplantae</taxon>
        <taxon>Streptophyta</taxon>
        <taxon>Embryophyta</taxon>
        <taxon>Tracheophyta</taxon>
        <taxon>Spermatophyta</taxon>
        <taxon>Magnoliopsida</taxon>
        <taxon>eudicotyledons</taxon>
        <taxon>Gunneridae</taxon>
        <taxon>Pentapetalae</taxon>
        <taxon>rosids</taxon>
        <taxon>malvids</taxon>
        <taxon>Malvales</taxon>
        <taxon>Malvaceae</taxon>
        <taxon>Malvoideae</taxon>
        <taxon>Gossypium</taxon>
    </lineage>
</organism>
<dbReference type="Proteomes" id="UP000327439">
    <property type="component" value="Chromosome A01"/>
</dbReference>
<sequence>MTHEQHPDLTIEGSTRGKSASDPRPYFRDIRDLTGAILRLDE</sequence>
<proteinExistence type="predicted"/>
<gene>
    <name evidence="2" type="ORF">ES319_A01G202300v1</name>
</gene>